<dbReference type="AlphaFoldDB" id="A0A6L9LDI2"/>
<name>A0A6L9LDI2_9BACT</name>
<feature type="compositionally biased region" description="Polar residues" evidence="1">
    <location>
        <begin position="1"/>
        <end position="13"/>
    </location>
</feature>
<evidence type="ECO:0000313" key="2">
    <source>
        <dbReference type="EMBL" id="NDU97191.1"/>
    </source>
</evidence>
<gene>
    <name evidence="2" type="ORF">GK108_20070</name>
</gene>
<dbReference type="EMBL" id="JAAFZH010000010">
    <property type="protein sequence ID" value="NDU97191.1"/>
    <property type="molecule type" value="Genomic_DNA"/>
</dbReference>
<accession>A0A6L9LDI2</accession>
<evidence type="ECO:0000256" key="1">
    <source>
        <dbReference type="SAM" id="MobiDB-lite"/>
    </source>
</evidence>
<proteinExistence type="predicted"/>
<dbReference type="Proteomes" id="UP000474175">
    <property type="component" value="Unassembled WGS sequence"/>
</dbReference>
<keyword evidence="3" id="KW-1185">Reference proteome</keyword>
<organism evidence="2 3">
    <name type="scientific">Spirosoma terrae</name>
    <dbReference type="NCBI Taxonomy" id="1968276"/>
    <lineage>
        <taxon>Bacteria</taxon>
        <taxon>Pseudomonadati</taxon>
        <taxon>Bacteroidota</taxon>
        <taxon>Cytophagia</taxon>
        <taxon>Cytophagales</taxon>
        <taxon>Cytophagaceae</taxon>
        <taxon>Spirosoma</taxon>
    </lineage>
</organism>
<dbReference type="RefSeq" id="WP_163952396.1">
    <property type="nucleotide sequence ID" value="NZ_JAAFZH010000010.1"/>
</dbReference>
<feature type="region of interest" description="Disordered" evidence="1">
    <location>
        <begin position="1"/>
        <end position="21"/>
    </location>
</feature>
<reference evidence="2 3" key="1">
    <citation type="submission" date="2020-02" db="EMBL/GenBank/DDBJ databases">
        <title>Draft genome sequence of two Spirosoma agri KCTC 52727 and Spirosoma terrae KCTC 52035.</title>
        <authorList>
            <person name="Rojas J."/>
            <person name="Ambika Manirajan B."/>
            <person name="Suarez C."/>
            <person name="Ratering S."/>
            <person name="Schnell S."/>
        </authorList>
    </citation>
    <scope>NUCLEOTIDE SEQUENCE [LARGE SCALE GENOMIC DNA]</scope>
    <source>
        <strain evidence="2 3">KCTC 52035</strain>
    </source>
</reference>
<evidence type="ECO:0000313" key="3">
    <source>
        <dbReference type="Proteomes" id="UP000474175"/>
    </source>
</evidence>
<comment type="caution">
    <text evidence="2">The sequence shown here is derived from an EMBL/GenBank/DDBJ whole genome shotgun (WGS) entry which is preliminary data.</text>
</comment>
<sequence>MANNRNKSTSTDSKPVEKKEGKTYVVSQFRDKNDYDTVYLVDQDVSDLEEDRLEELKAKGLVETFVKPEPAK</sequence>
<protein>
    <submittedName>
        <fullName evidence="2">Uncharacterized protein</fullName>
    </submittedName>
</protein>